<dbReference type="InterPro" id="IPR025306">
    <property type="entry name" value="Zn-bnd_dom_prob"/>
</dbReference>
<evidence type="ECO:0000313" key="3">
    <source>
        <dbReference type="EMBL" id="VYT27457.1"/>
    </source>
</evidence>
<organism evidence="3">
    <name type="scientific">uncultured Anaerotruncus sp</name>
    <dbReference type="NCBI Taxonomy" id="905011"/>
    <lineage>
        <taxon>Bacteria</taxon>
        <taxon>Bacillati</taxon>
        <taxon>Bacillota</taxon>
        <taxon>Clostridia</taxon>
        <taxon>Eubacteriales</taxon>
        <taxon>Oscillospiraceae</taxon>
        <taxon>Anaerotruncus</taxon>
        <taxon>environmental samples</taxon>
    </lineage>
</organism>
<proteinExistence type="predicted"/>
<dbReference type="Pfam" id="PF23477">
    <property type="entry name" value="zf_Tbcl_2"/>
    <property type="match status" value="1"/>
</dbReference>
<reference evidence="3" key="1">
    <citation type="submission" date="2019-11" db="EMBL/GenBank/DDBJ databases">
        <authorList>
            <person name="Feng L."/>
        </authorList>
    </citation>
    <scope>NUCLEOTIDE SEQUENCE</scope>
    <source>
        <strain evidence="3">AundefinedLFYP135</strain>
    </source>
</reference>
<dbReference type="InterPro" id="IPR026363">
    <property type="entry name" value="CxxC-x17-CxxC_dom"/>
</dbReference>
<name>A0A6N2VCT6_9FIRM</name>
<dbReference type="EMBL" id="CACRSL010000005">
    <property type="protein sequence ID" value="VYT27457.1"/>
    <property type="molecule type" value="Genomic_DNA"/>
</dbReference>
<feature type="domain" description="Probable zinc-binding" evidence="1">
    <location>
        <begin position="4"/>
        <end position="48"/>
    </location>
</feature>
<dbReference type="NCBIfam" id="TIGR04272">
    <property type="entry name" value="cxxc_cxxc_Mbark"/>
    <property type="match status" value="1"/>
</dbReference>
<dbReference type="Pfam" id="PF13451">
    <property type="entry name" value="zf_Tbcl"/>
    <property type="match status" value="1"/>
</dbReference>
<sequence>MYTDKTLVCKECGQEFIFTAGEQEFYAEKGFVNEPQRCKACRDARKNAAKPEREMFDAVCAECGKPCKVPFQPREDRPVYCSECFAKRRGE</sequence>
<gene>
    <name evidence="3" type="ORF">AULFYP135_02411</name>
</gene>
<dbReference type="AlphaFoldDB" id="A0A6N2VCT6"/>
<accession>A0A6N2VCT6</accession>
<feature type="domain" description="CxxC-x17-CxxC" evidence="2">
    <location>
        <begin position="53"/>
        <end position="89"/>
    </location>
</feature>
<evidence type="ECO:0000259" key="1">
    <source>
        <dbReference type="Pfam" id="PF13451"/>
    </source>
</evidence>
<evidence type="ECO:0000259" key="2">
    <source>
        <dbReference type="Pfam" id="PF23477"/>
    </source>
</evidence>
<protein>
    <submittedName>
        <fullName evidence="3">Uncharacterized protein</fullName>
    </submittedName>
</protein>